<name>A0A820JR33_9BILA</name>
<sequence>MVGDEVQRYIHHVTTESSVNLIRSKECDASEQILLVVKAATTKWIDEKNDRIVLWTIPHYVDYVTFNAGKIGEYEAGESLEISLDSSRRFVNYITRLKLRWVSECPEVPFCLLNRVLFAGRQSKSLYNSFSAVSAVNYKFPANRLSDGLHPSVQLAKEIWNFLHKSISEVHDKRTGRKLITAPLSSPSSITKGKDASKTTSLKFQKYKQSKLHSQKPYFPKKIDLSKVQSTVHSRLSHPQEDNEVEESLEEESVGSFRNLSWKASASSKSQGTSKTAPLGYVQKSQPWSWSYHNQRINDVKTEVYTQGLESQKRAEGRLADIIRDRGLKLAEQGQFDTVNAASRCWLTNLHAEMNAPAPGAKLVQKEIAALLPVEEDKSSSDTD</sequence>
<dbReference type="EMBL" id="CAJNRG010009738">
    <property type="protein sequence ID" value="CAF2116576.1"/>
    <property type="molecule type" value="Genomic_DNA"/>
</dbReference>
<feature type="region of interest" description="Disordered" evidence="1">
    <location>
        <begin position="230"/>
        <end position="252"/>
    </location>
</feature>
<proteinExistence type="predicted"/>
<feature type="compositionally biased region" description="Acidic residues" evidence="1">
    <location>
        <begin position="242"/>
        <end position="252"/>
    </location>
</feature>
<dbReference type="Proteomes" id="UP000663887">
    <property type="component" value="Unassembled WGS sequence"/>
</dbReference>
<reference evidence="3" key="1">
    <citation type="submission" date="2021-02" db="EMBL/GenBank/DDBJ databases">
        <authorList>
            <person name="Nowell W R."/>
        </authorList>
    </citation>
    <scope>NUCLEOTIDE SEQUENCE</scope>
</reference>
<evidence type="ECO:0000313" key="3">
    <source>
        <dbReference type="EMBL" id="CAF4328066.1"/>
    </source>
</evidence>
<evidence type="ECO:0000313" key="4">
    <source>
        <dbReference type="Proteomes" id="UP000663842"/>
    </source>
</evidence>
<evidence type="ECO:0000313" key="2">
    <source>
        <dbReference type="EMBL" id="CAF2116576.1"/>
    </source>
</evidence>
<accession>A0A820JR33</accession>
<comment type="caution">
    <text evidence="3">The sequence shown here is derived from an EMBL/GenBank/DDBJ whole genome shotgun (WGS) entry which is preliminary data.</text>
</comment>
<evidence type="ECO:0000256" key="1">
    <source>
        <dbReference type="SAM" id="MobiDB-lite"/>
    </source>
</evidence>
<dbReference type="AlphaFoldDB" id="A0A820JR33"/>
<dbReference type="Proteomes" id="UP000663842">
    <property type="component" value="Unassembled WGS sequence"/>
</dbReference>
<gene>
    <name evidence="3" type="ORF">UXM345_LOCUS34842</name>
    <name evidence="2" type="ORF">XDN619_LOCUS21706</name>
</gene>
<dbReference type="EMBL" id="CAJOBF010013279">
    <property type="protein sequence ID" value="CAF4328066.1"/>
    <property type="molecule type" value="Genomic_DNA"/>
</dbReference>
<organism evidence="3 4">
    <name type="scientific">Rotaria magnacalcarata</name>
    <dbReference type="NCBI Taxonomy" id="392030"/>
    <lineage>
        <taxon>Eukaryota</taxon>
        <taxon>Metazoa</taxon>
        <taxon>Spiralia</taxon>
        <taxon>Gnathifera</taxon>
        <taxon>Rotifera</taxon>
        <taxon>Eurotatoria</taxon>
        <taxon>Bdelloidea</taxon>
        <taxon>Philodinida</taxon>
        <taxon>Philodinidae</taxon>
        <taxon>Rotaria</taxon>
    </lineage>
</organism>
<protein>
    <submittedName>
        <fullName evidence="3">Uncharacterized protein</fullName>
    </submittedName>
</protein>